<comment type="caution">
    <text evidence="1">The sequence shown here is derived from an EMBL/GenBank/DDBJ whole genome shotgun (WGS) entry which is preliminary data.</text>
</comment>
<evidence type="ECO:0000313" key="1">
    <source>
        <dbReference type="EMBL" id="KAF8438336.1"/>
    </source>
</evidence>
<evidence type="ECO:0000313" key="2">
    <source>
        <dbReference type="Proteomes" id="UP001194468"/>
    </source>
</evidence>
<reference evidence="1" key="1">
    <citation type="submission" date="2019-10" db="EMBL/GenBank/DDBJ databases">
        <authorList>
            <consortium name="DOE Joint Genome Institute"/>
            <person name="Kuo A."/>
            <person name="Miyauchi S."/>
            <person name="Kiss E."/>
            <person name="Drula E."/>
            <person name="Kohler A."/>
            <person name="Sanchez-Garcia M."/>
            <person name="Andreopoulos B."/>
            <person name="Barry K.W."/>
            <person name="Bonito G."/>
            <person name="Buee M."/>
            <person name="Carver A."/>
            <person name="Chen C."/>
            <person name="Cichocki N."/>
            <person name="Clum A."/>
            <person name="Culley D."/>
            <person name="Crous P.W."/>
            <person name="Fauchery L."/>
            <person name="Girlanda M."/>
            <person name="Hayes R."/>
            <person name="Keri Z."/>
            <person name="LaButti K."/>
            <person name="Lipzen A."/>
            <person name="Lombard V."/>
            <person name="Magnuson J."/>
            <person name="Maillard F."/>
            <person name="Morin E."/>
            <person name="Murat C."/>
            <person name="Nolan M."/>
            <person name="Ohm R."/>
            <person name="Pangilinan J."/>
            <person name="Pereira M."/>
            <person name="Perotto S."/>
            <person name="Peter M."/>
            <person name="Riley R."/>
            <person name="Sitrit Y."/>
            <person name="Stielow B."/>
            <person name="Szollosi G."/>
            <person name="Zifcakova L."/>
            <person name="Stursova M."/>
            <person name="Spatafora J.W."/>
            <person name="Tedersoo L."/>
            <person name="Vaario L.-M."/>
            <person name="Yamada A."/>
            <person name="Yan M."/>
            <person name="Wang P."/>
            <person name="Xu J."/>
            <person name="Bruns T."/>
            <person name="Baldrian P."/>
            <person name="Vilgalys R."/>
            <person name="Henrissat B."/>
            <person name="Grigoriev I.V."/>
            <person name="Hibbett D."/>
            <person name="Nagy L.G."/>
            <person name="Martin F.M."/>
        </authorList>
    </citation>
    <scope>NUCLEOTIDE SEQUENCE</scope>
    <source>
        <strain evidence="1">BED1</strain>
    </source>
</reference>
<dbReference type="AlphaFoldDB" id="A0AAD4GDT3"/>
<gene>
    <name evidence="1" type="ORF">L210DRAFT_3761299</name>
</gene>
<accession>A0AAD4GDT3</accession>
<dbReference type="EMBL" id="WHUW01000016">
    <property type="protein sequence ID" value="KAF8438336.1"/>
    <property type="molecule type" value="Genomic_DNA"/>
</dbReference>
<reference evidence="1" key="2">
    <citation type="journal article" date="2020" name="Nat. Commun.">
        <title>Large-scale genome sequencing of mycorrhizal fungi provides insights into the early evolution of symbiotic traits.</title>
        <authorList>
            <person name="Miyauchi S."/>
            <person name="Kiss E."/>
            <person name="Kuo A."/>
            <person name="Drula E."/>
            <person name="Kohler A."/>
            <person name="Sanchez-Garcia M."/>
            <person name="Morin E."/>
            <person name="Andreopoulos B."/>
            <person name="Barry K.W."/>
            <person name="Bonito G."/>
            <person name="Buee M."/>
            <person name="Carver A."/>
            <person name="Chen C."/>
            <person name="Cichocki N."/>
            <person name="Clum A."/>
            <person name="Culley D."/>
            <person name="Crous P.W."/>
            <person name="Fauchery L."/>
            <person name="Girlanda M."/>
            <person name="Hayes R.D."/>
            <person name="Keri Z."/>
            <person name="LaButti K."/>
            <person name="Lipzen A."/>
            <person name="Lombard V."/>
            <person name="Magnuson J."/>
            <person name="Maillard F."/>
            <person name="Murat C."/>
            <person name="Nolan M."/>
            <person name="Ohm R.A."/>
            <person name="Pangilinan J."/>
            <person name="Pereira M.F."/>
            <person name="Perotto S."/>
            <person name="Peter M."/>
            <person name="Pfister S."/>
            <person name="Riley R."/>
            <person name="Sitrit Y."/>
            <person name="Stielow J.B."/>
            <person name="Szollosi G."/>
            <person name="Zifcakova L."/>
            <person name="Stursova M."/>
            <person name="Spatafora J.W."/>
            <person name="Tedersoo L."/>
            <person name="Vaario L.M."/>
            <person name="Yamada A."/>
            <person name="Yan M."/>
            <person name="Wang P."/>
            <person name="Xu J."/>
            <person name="Bruns T."/>
            <person name="Baldrian P."/>
            <person name="Vilgalys R."/>
            <person name="Dunand C."/>
            <person name="Henrissat B."/>
            <person name="Grigoriev I.V."/>
            <person name="Hibbett D."/>
            <person name="Nagy L.G."/>
            <person name="Martin F.M."/>
        </authorList>
    </citation>
    <scope>NUCLEOTIDE SEQUENCE</scope>
    <source>
        <strain evidence="1">BED1</strain>
    </source>
</reference>
<name>A0AAD4GDT3_BOLED</name>
<keyword evidence="2" id="KW-1185">Reference proteome</keyword>
<dbReference type="Proteomes" id="UP001194468">
    <property type="component" value="Unassembled WGS sequence"/>
</dbReference>
<organism evidence="1 2">
    <name type="scientific">Boletus edulis BED1</name>
    <dbReference type="NCBI Taxonomy" id="1328754"/>
    <lineage>
        <taxon>Eukaryota</taxon>
        <taxon>Fungi</taxon>
        <taxon>Dikarya</taxon>
        <taxon>Basidiomycota</taxon>
        <taxon>Agaricomycotina</taxon>
        <taxon>Agaricomycetes</taxon>
        <taxon>Agaricomycetidae</taxon>
        <taxon>Boletales</taxon>
        <taxon>Boletineae</taxon>
        <taxon>Boletaceae</taxon>
        <taxon>Boletoideae</taxon>
        <taxon>Boletus</taxon>
    </lineage>
</organism>
<protein>
    <submittedName>
        <fullName evidence="1">Uncharacterized protein</fullName>
    </submittedName>
</protein>
<sequence>MVAPVPQPLPALEVPDPPTEFLDQTTVTERVEIPRQDISTGITLAHKFIDFHPSIVYIVQVQHGQILRTAIPAAIQDKISPPEQFSLTKFINFPLPLCILSESNLDRYFAPLPPDTTLISELVVALKMAPTPTPRCRTQAFTSSG</sequence>
<proteinExistence type="predicted"/>